<keyword evidence="4" id="KW-1185">Reference proteome</keyword>
<dbReference type="AlphaFoldDB" id="A0A8S1HBH5"/>
<evidence type="ECO:0000313" key="3">
    <source>
        <dbReference type="EMBL" id="CAD6192657.1"/>
    </source>
</evidence>
<name>A0A8S1HBH5_9PELO</name>
<evidence type="ECO:0000256" key="2">
    <source>
        <dbReference type="SAM" id="SignalP"/>
    </source>
</evidence>
<gene>
    <name evidence="3" type="ORF">CAUJ_LOCUS8576</name>
</gene>
<comment type="caution">
    <text evidence="3">The sequence shown here is derived from an EMBL/GenBank/DDBJ whole genome shotgun (WGS) entry which is preliminary data.</text>
</comment>
<dbReference type="Proteomes" id="UP000835052">
    <property type="component" value="Unassembled WGS sequence"/>
</dbReference>
<organism evidence="3 4">
    <name type="scientific">Caenorhabditis auriculariae</name>
    <dbReference type="NCBI Taxonomy" id="2777116"/>
    <lineage>
        <taxon>Eukaryota</taxon>
        <taxon>Metazoa</taxon>
        <taxon>Ecdysozoa</taxon>
        <taxon>Nematoda</taxon>
        <taxon>Chromadorea</taxon>
        <taxon>Rhabditida</taxon>
        <taxon>Rhabditina</taxon>
        <taxon>Rhabditomorpha</taxon>
        <taxon>Rhabditoidea</taxon>
        <taxon>Rhabditidae</taxon>
        <taxon>Peloderinae</taxon>
        <taxon>Caenorhabditis</taxon>
    </lineage>
</organism>
<accession>A0A8S1HBH5</accession>
<feature type="region of interest" description="Disordered" evidence="1">
    <location>
        <begin position="58"/>
        <end position="83"/>
    </location>
</feature>
<keyword evidence="2" id="KW-0732">Signal</keyword>
<feature type="signal peptide" evidence="2">
    <location>
        <begin position="1"/>
        <end position="17"/>
    </location>
</feature>
<sequence>MQKFFLLLLALVAFALAAPRLASDEESVEDAIVREEDPEITRIRRRSVEERGYLHRARHGRKHPWDRSQEFDSFSQEEEPRKIRARRTIRDEEKEAYQISQELSKVYQQHLLHVQEKKLSHSRKRRTIGKGVGVNERHQIGEGIRAQPEIVIDRSDSESNEKIYDAYGNRF</sequence>
<dbReference type="EMBL" id="CAJGYM010000029">
    <property type="protein sequence ID" value="CAD6192657.1"/>
    <property type="molecule type" value="Genomic_DNA"/>
</dbReference>
<evidence type="ECO:0000256" key="1">
    <source>
        <dbReference type="SAM" id="MobiDB-lite"/>
    </source>
</evidence>
<evidence type="ECO:0000313" key="4">
    <source>
        <dbReference type="Proteomes" id="UP000835052"/>
    </source>
</evidence>
<proteinExistence type="predicted"/>
<protein>
    <submittedName>
        <fullName evidence="3">Uncharacterized protein</fullName>
    </submittedName>
</protein>
<reference evidence="3" key="1">
    <citation type="submission" date="2020-10" db="EMBL/GenBank/DDBJ databases">
        <authorList>
            <person name="Kikuchi T."/>
        </authorList>
    </citation>
    <scope>NUCLEOTIDE SEQUENCE</scope>
    <source>
        <strain evidence="3">NKZ352</strain>
    </source>
</reference>
<feature type="chain" id="PRO_5035719783" evidence="2">
    <location>
        <begin position="18"/>
        <end position="171"/>
    </location>
</feature>